<gene>
    <name evidence="3" type="ORF">FUA48_13615</name>
</gene>
<dbReference type="InterPro" id="IPR027268">
    <property type="entry name" value="Peptidase_M4/M1_CTD_sf"/>
</dbReference>
<dbReference type="EMBL" id="CP042831">
    <property type="protein sequence ID" value="QEE50574.1"/>
    <property type="molecule type" value="Genomic_DNA"/>
</dbReference>
<dbReference type="KEGG" id="fak:FUA48_13615"/>
<protein>
    <submittedName>
        <fullName evidence="3">M1 family metallopeptidase</fullName>
    </submittedName>
</protein>
<reference evidence="3 4" key="1">
    <citation type="submission" date="2019-08" db="EMBL/GenBank/DDBJ databases">
        <title>Flavobacterium alkalisoli sp. nov., isolated from rhizosphere soil of Suaeda salsa.</title>
        <authorList>
            <person name="Sun J.-Q."/>
            <person name="Xu L."/>
        </authorList>
    </citation>
    <scope>NUCLEOTIDE SEQUENCE [LARGE SCALE GENOMIC DNA]</scope>
    <source>
        <strain evidence="3 4">XS-5</strain>
    </source>
</reference>
<proteinExistence type="predicted"/>
<accession>A0A5B9FUK5</accession>
<dbReference type="Pfam" id="PF01433">
    <property type="entry name" value="Peptidase_M1"/>
    <property type="match status" value="1"/>
</dbReference>
<dbReference type="InterPro" id="IPR014782">
    <property type="entry name" value="Peptidase_M1_dom"/>
</dbReference>
<evidence type="ECO:0000313" key="3">
    <source>
        <dbReference type="EMBL" id="QEE50574.1"/>
    </source>
</evidence>
<dbReference type="Proteomes" id="UP000321222">
    <property type="component" value="Chromosome"/>
</dbReference>
<dbReference type="SUPFAM" id="SSF55486">
    <property type="entry name" value="Metalloproteases ('zincins'), catalytic domain"/>
    <property type="match status" value="1"/>
</dbReference>
<feature type="signal peptide" evidence="1">
    <location>
        <begin position="1"/>
        <end position="21"/>
    </location>
</feature>
<dbReference type="AlphaFoldDB" id="A0A5B9FUK5"/>
<dbReference type="OrthoDB" id="9814383at2"/>
<feature type="chain" id="PRO_5022764112" evidence="1">
    <location>
        <begin position="22"/>
        <end position="645"/>
    </location>
</feature>
<feature type="domain" description="Peptidase M1 membrane alanine aminopeptidase" evidence="2">
    <location>
        <begin position="354"/>
        <end position="545"/>
    </location>
</feature>
<evidence type="ECO:0000259" key="2">
    <source>
        <dbReference type="Pfam" id="PF01433"/>
    </source>
</evidence>
<dbReference type="RefSeq" id="WP_147584034.1">
    <property type="nucleotide sequence ID" value="NZ_CP042831.1"/>
</dbReference>
<dbReference type="GO" id="GO:0008270">
    <property type="term" value="F:zinc ion binding"/>
    <property type="evidence" value="ECO:0007669"/>
    <property type="project" value="InterPro"/>
</dbReference>
<dbReference type="GO" id="GO:0008237">
    <property type="term" value="F:metallopeptidase activity"/>
    <property type="evidence" value="ECO:0007669"/>
    <property type="project" value="InterPro"/>
</dbReference>
<evidence type="ECO:0000313" key="4">
    <source>
        <dbReference type="Proteomes" id="UP000321222"/>
    </source>
</evidence>
<organism evidence="3 4">
    <name type="scientific">Flavobacterium alkalisoli</name>
    <dbReference type="NCBI Taxonomy" id="2602769"/>
    <lineage>
        <taxon>Bacteria</taxon>
        <taxon>Pseudomonadati</taxon>
        <taxon>Bacteroidota</taxon>
        <taxon>Flavobacteriia</taxon>
        <taxon>Flavobacteriales</taxon>
        <taxon>Flavobacteriaceae</taxon>
        <taxon>Flavobacterium</taxon>
    </lineage>
</organism>
<sequence>MKRIYCTLLVCLMGFASFAQEAEPNNQDKFDDFMYRRGNVYRAASGVPGPEYWQNGADYVIEAELDDVNNILKGKLTMTYHNNSPQDLDFVWMYVEQNRFTPDSRGTLTTPIAGNRYSGDTDGGLKISKLAANSGGKESNRYLITDTRMQVFFDKPIAAKGGKGTVSMDFEFKIPQEGMDRMGQYKTKEGVTYSMAQWYPRAAVYDDVVGWNTEPYLGAGEFYVEYGNFDYKVTVPYNYIVVGSGELINPKDVLTKEEVNRLEKAAASDKTVYIISPKEAGNTSVTRPIQNGKLTWHFKMENTRDVAFAAAKNFIWDAAKINLPSGKKAMAQSVYTKESDGDKAWGRSTEYTKASIEHYSKMWYEYPYPNAVNVASNAGGMEYPGVSFCHARSREADLWDVTDHEFGHNWFPMIVGSNERRYAWMDEGFNTFINYYSTVNFNNGEYTSDVAKSRNRVMWFRWSGRESVSTYPDVAKSMNLAYTAYYKPATGLIMLREYILGHDRFDNAFKTYVNKWAFKHPQPSDFYNCMENVAGENLNWFWKGWFVGNGNVNLAVTNVSQYDNDSTIITFANKGDIPMPVVFKVIYDDNSTEIRTLPVEVWQRGNEWKYLLKSPKKVKIVDIDPGRFLPDIDGTDNSWIKEEQK</sequence>
<keyword evidence="1" id="KW-0732">Signal</keyword>
<keyword evidence="4" id="KW-1185">Reference proteome</keyword>
<dbReference type="CDD" id="cd09604">
    <property type="entry name" value="M1_APN_like"/>
    <property type="match status" value="1"/>
</dbReference>
<evidence type="ECO:0000256" key="1">
    <source>
        <dbReference type="SAM" id="SignalP"/>
    </source>
</evidence>
<dbReference type="Gene3D" id="1.10.390.10">
    <property type="entry name" value="Neutral Protease Domain 2"/>
    <property type="match status" value="1"/>
</dbReference>
<name>A0A5B9FUK5_9FLAO</name>